<dbReference type="EMBL" id="LILD01000009">
    <property type="protein sequence ID" value="KOO36577.1"/>
    <property type="molecule type" value="Genomic_DNA"/>
</dbReference>
<protein>
    <submittedName>
        <fullName evidence="7">Uncharacterized protein</fullName>
    </submittedName>
</protein>
<name>A0A0M0KDC9_ALKHA</name>
<comment type="caution">
    <text evidence="7">The sequence shown here is derived from an EMBL/GenBank/DDBJ whole genome shotgun (WGS) entry which is preliminary data.</text>
</comment>
<feature type="transmembrane region" description="Helical" evidence="6">
    <location>
        <begin position="453"/>
        <end position="472"/>
    </location>
</feature>
<feature type="transmembrane region" description="Helical" evidence="6">
    <location>
        <begin position="236"/>
        <end position="256"/>
    </location>
</feature>
<accession>A0A0M0KDC9</accession>
<dbReference type="CDD" id="cd13124">
    <property type="entry name" value="MATE_SpoVB_like"/>
    <property type="match status" value="1"/>
</dbReference>
<gene>
    <name evidence="7" type="ORF">AMD02_17710</name>
</gene>
<dbReference type="Pfam" id="PF01943">
    <property type="entry name" value="Polysacc_synt"/>
    <property type="match status" value="1"/>
</dbReference>
<feature type="transmembrane region" description="Helical" evidence="6">
    <location>
        <begin position="419"/>
        <end position="441"/>
    </location>
</feature>
<feature type="transmembrane region" description="Helical" evidence="6">
    <location>
        <begin position="164"/>
        <end position="182"/>
    </location>
</feature>
<comment type="subcellular location">
    <subcellularLocation>
        <location evidence="1">Cell membrane</location>
        <topology evidence="1">Multi-pass membrane protein</topology>
    </subcellularLocation>
</comment>
<keyword evidence="3 6" id="KW-0812">Transmembrane</keyword>
<evidence type="ECO:0000313" key="7">
    <source>
        <dbReference type="EMBL" id="KOO36577.1"/>
    </source>
</evidence>
<dbReference type="GO" id="GO:0005886">
    <property type="term" value="C:plasma membrane"/>
    <property type="evidence" value="ECO:0007669"/>
    <property type="project" value="UniProtKB-SubCell"/>
</dbReference>
<dbReference type="InterPro" id="IPR002797">
    <property type="entry name" value="Polysacc_synth"/>
</dbReference>
<dbReference type="PANTHER" id="PTHR30250">
    <property type="entry name" value="PST FAMILY PREDICTED COLANIC ACID TRANSPORTER"/>
    <property type="match status" value="1"/>
</dbReference>
<dbReference type="RefSeq" id="WP_053432327.1">
    <property type="nucleotide sequence ID" value="NZ_CP040441.1"/>
</dbReference>
<dbReference type="PATRIC" id="fig|136160.3.peg.29"/>
<keyword evidence="5 6" id="KW-0472">Membrane</keyword>
<reference evidence="7" key="1">
    <citation type="submission" date="2015-08" db="EMBL/GenBank/DDBJ databases">
        <title>Complete DNA Sequence of Pseudomonas syringae pv. actinidiae, the Causal Agent of Kiwifruit Canker Disease.</title>
        <authorList>
            <person name="Rikkerink E.H.A."/>
            <person name="Fineran P.C."/>
        </authorList>
    </citation>
    <scope>NUCLEOTIDE SEQUENCE</scope>
    <source>
        <strain evidence="7">DSM 13666</strain>
    </source>
</reference>
<evidence type="ECO:0000256" key="1">
    <source>
        <dbReference type="ARBA" id="ARBA00004651"/>
    </source>
</evidence>
<evidence type="ECO:0000256" key="3">
    <source>
        <dbReference type="ARBA" id="ARBA00022692"/>
    </source>
</evidence>
<feature type="transmembrane region" description="Helical" evidence="6">
    <location>
        <begin position="91"/>
        <end position="111"/>
    </location>
</feature>
<evidence type="ECO:0000256" key="5">
    <source>
        <dbReference type="ARBA" id="ARBA00023136"/>
    </source>
</evidence>
<feature type="transmembrane region" description="Helical" evidence="6">
    <location>
        <begin position="52"/>
        <end position="70"/>
    </location>
</feature>
<sequence>MQNNETIRPFLRGALSVSVAALFAKVLSAAYRVPYQNMAGDLGFYAYQQIYPFYGIAMILAMYGFPVYLSKVVTGYLERGEVEQAKAWVSFFFYRLILLSVAMFSTLYVFAERIALVMGDINLTAPLQTVAFSILLIPLLSVVRGVYQAHHQLEPTALSHVTEQIIRVIGILCLVGLFMSQGGDGYDAAVGAALGSIAGSVGAIIVLLIGYRSIAWREWLSRKNLRMLKGNRNTPWFRQSVYICLSSLVFVLVPLVDAFTMIRLLGVAGIEGTWAFIEKGIYDRGQPLVQVGIVVATSFSLAIVPFMTKAVQGRRLREARTFTELACRFTILISGAAALGLFIVMEPTNILLFGNSEGTHVLQVYGFSIFFASLFVVTAALLQGSGYVHIPMIALAVSLLVKMVANVVLIPAFTTVGAAIGTIAAYATMATINVVALSKLYGGLARLVANAQAMLVCFIAMAIPASVCRYLLSLVVGEGRMEALLMVLLTVAAGILGFLFAVLRSKVISEKEWDMVPTLQKWAKRMNHLFGNT</sequence>
<dbReference type="GeneID" id="87595595"/>
<dbReference type="AlphaFoldDB" id="A0A0M0KDC9"/>
<keyword evidence="2" id="KW-1003">Cell membrane</keyword>
<dbReference type="InterPro" id="IPR024923">
    <property type="entry name" value="PG_synth_SpoVB"/>
</dbReference>
<dbReference type="InterPro" id="IPR050833">
    <property type="entry name" value="Poly_Biosynth_Transport"/>
</dbReference>
<feature type="transmembrane region" description="Helical" evidence="6">
    <location>
        <begin position="123"/>
        <end position="143"/>
    </location>
</feature>
<feature type="transmembrane region" description="Helical" evidence="6">
    <location>
        <begin position="364"/>
        <end position="382"/>
    </location>
</feature>
<evidence type="ECO:0000256" key="6">
    <source>
        <dbReference type="SAM" id="Phobius"/>
    </source>
</evidence>
<feature type="transmembrane region" description="Helical" evidence="6">
    <location>
        <begin position="287"/>
        <end position="304"/>
    </location>
</feature>
<accession>A0A4Y7WYB2</accession>
<feature type="transmembrane region" description="Helical" evidence="6">
    <location>
        <begin position="394"/>
        <end position="413"/>
    </location>
</feature>
<organism evidence="7">
    <name type="scientific">Halalkalibacterium halodurans</name>
    <name type="common">Bacillus halodurans</name>
    <dbReference type="NCBI Taxonomy" id="86665"/>
    <lineage>
        <taxon>Bacteria</taxon>
        <taxon>Bacillati</taxon>
        <taxon>Bacillota</taxon>
        <taxon>Bacilli</taxon>
        <taxon>Bacillales</taxon>
        <taxon>Bacillaceae</taxon>
        <taxon>Halalkalibacterium (ex Joshi et al. 2022)</taxon>
    </lineage>
</organism>
<proteinExistence type="predicted"/>
<feature type="transmembrane region" description="Helical" evidence="6">
    <location>
        <begin position="325"/>
        <end position="344"/>
    </location>
</feature>
<evidence type="ECO:0000256" key="2">
    <source>
        <dbReference type="ARBA" id="ARBA00022475"/>
    </source>
</evidence>
<dbReference type="PANTHER" id="PTHR30250:SF29">
    <property type="entry name" value="POLYSACCHARIDE BIOSYNTHESIS PROTEIN C-TERMINAL DOMAIN-CONTAINING PROTEIN"/>
    <property type="match status" value="1"/>
</dbReference>
<feature type="transmembrane region" description="Helical" evidence="6">
    <location>
        <begin position="188"/>
        <end position="215"/>
    </location>
</feature>
<feature type="transmembrane region" description="Helical" evidence="6">
    <location>
        <begin position="484"/>
        <end position="503"/>
    </location>
</feature>
<evidence type="ECO:0000256" key="4">
    <source>
        <dbReference type="ARBA" id="ARBA00022989"/>
    </source>
</evidence>
<keyword evidence="4 6" id="KW-1133">Transmembrane helix</keyword>